<sequence>MRPQIVKNIATTVLSILASTVMLGQARDASSGPPTPGRGPLPPIDLSLPIDSNILILVVLGLAFGIYSLVKSKFKNTAS</sequence>
<evidence type="ECO:0000313" key="3">
    <source>
        <dbReference type="Proteomes" id="UP000199321"/>
    </source>
</evidence>
<evidence type="ECO:0000256" key="1">
    <source>
        <dbReference type="SAM" id="Phobius"/>
    </source>
</evidence>
<accession>A0A1G7DDC6</accession>
<keyword evidence="3" id="KW-1185">Reference proteome</keyword>
<reference evidence="2 3" key="1">
    <citation type="submission" date="2016-10" db="EMBL/GenBank/DDBJ databases">
        <authorList>
            <person name="de Groot N.N."/>
        </authorList>
    </citation>
    <scope>NUCLEOTIDE SEQUENCE [LARGE SCALE GENOMIC DNA]</scope>
    <source>
        <strain evidence="2 3">DSM 16195</strain>
    </source>
</reference>
<organism evidence="2 3">
    <name type="scientific">Ulvibacter litoralis</name>
    <dbReference type="NCBI Taxonomy" id="227084"/>
    <lineage>
        <taxon>Bacteria</taxon>
        <taxon>Pseudomonadati</taxon>
        <taxon>Bacteroidota</taxon>
        <taxon>Flavobacteriia</taxon>
        <taxon>Flavobacteriales</taxon>
        <taxon>Flavobacteriaceae</taxon>
        <taxon>Ulvibacter</taxon>
    </lineage>
</organism>
<keyword evidence="1" id="KW-1133">Transmembrane helix</keyword>
<keyword evidence="1" id="KW-0812">Transmembrane</keyword>
<name>A0A1G7DDC6_9FLAO</name>
<gene>
    <name evidence="2" type="ORF">SAMN05421855_101882</name>
</gene>
<evidence type="ECO:0000313" key="2">
    <source>
        <dbReference type="EMBL" id="SDE48990.1"/>
    </source>
</evidence>
<dbReference type="EMBL" id="FNBA01000001">
    <property type="protein sequence ID" value="SDE48990.1"/>
    <property type="molecule type" value="Genomic_DNA"/>
</dbReference>
<keyword evidence="1" id="KW-0472">Membrane</keyword>
<protein>
    <submittedName>
        <fullName evidence="2">Uncharacterized protein</fullName>
    </submittedName>
</protein>
<proteinExistence type="predicted"/>
<dbReference type="AlphaFoldDB" id="A0A1G7DDC6"/>
<dbReference type="Proteomes" id="UP000199321">
    <property type="component" value="Unassembled WGS sequence"/>
</dbReference>
<feature type="transmembrane region" description="Helical" evidence="1">
    <location>
        <begin position="50"/>
        <end position="70"/>
    </location>
</feature>